<organism evidence="1 2">
    <name type="scientific">Caloramator quimbayensis</name>
    <dbReference type="NCBI Taxonomy" id="1147123"/>
    <lineage>
        <taxon>Bacteria</taxon>
        <taxon>Bacillati</taxon>
        <taxon>Bacillota</taxon>
        <taxon>Clostridia</taxon>
        <taxon>Eubacteriales</taxon>
        <taxon>Clostridiaceae</taxon>
        <taxon>Caloramator</taxon>
    </lineage>
</organism>
<dbReference type="STRING" id="1147123.SAMN05443428_10275"/>
<name>A0A1T4WLW4_9CLOT</name>
<protein>
    <submittedName>
        <fullName evidence="1">Uncharacterized protein</fullName>
    </submittedName>
</protein>
<accession>A0A1T4WLW4</accession>
<reference evidence="2" key="1">
    <citation type="submission" date="2017-02" db="EMBL/GenBank/DDBJ databases">
        <authorList>
            <person name="Varghese N."/>
            <person name="Submissions S."/>
        </authorList>
    </citation>
    <scope>NUCLEOTIDE SEQUENCE [LARGE SCALE GENOMIC DNA]</scope>
    <source>
        <strain evidence="2">USBA 833</strain>
    </source>
</reference>
<sequence>MNETLIKKFIGYKLSTADKIINYLPLEVSKELRDLGRIILESLNENAQKIKEKPSVKSKDKLNNITIE</sequence>
<dbReference type="OrthoDB" id="2084820at2"/>
<evidence type="ECO:0000313" key="1">
    <source>
        <dbReference type="EMBL" id="SKA77865.1"/>
    </source>
</evidence>
<keyword evidence="2" id="KW-1185">Reference proteome</keyword>
<dbReference type="EMBL" id="FUYH01000002">
    <property type="protein sequence ID" value="SKA77865.1"/>
    <property type="molecule type" value="Genomic_DNA"/>
</dbReference>
<evidence type="ECO:0000313" key="2">
    <source>
        <dbReference type="Proteomes" id="UP000190105"/>
    </source>
</evidence>
<dbReference type="RefSeq" id="WP_078695379.1">
    <property type="nucleotide sequence ID" value="NZ_FUYH01000002.1"/>
</dbReference>
<proteinExistence type="predicted"/>
<dbReference type="Proteomes" id="UP000190105">
    <property type="component" value="Unassembled WGS sequence"/>
</dbReference>
<gene>
    <name evidence="1" type="ORF">SAMN05443428_10275</name>
</gene>
<dbReference type="AlphaFoldDB" id="A0A1T4WLW4"/>